<comment type="caution">
    <text evidence="1">The sequence shown here is derived from an EMBL/GenBank/DDBJ whole genome shotgun (WGS) entry which is preliminary data.</text>
</comment>
<evidence type="ECO:0000313" key="2">
    <source>
        <dbReference type="Proteomes" id="UP000886998"/>
    </source>
</evidence>
<proteinExistence type="predicted"/>
<dbReference type="EMBL" id="BMAV01019457">
    <property type="protein sequence ID" value="GFY72462.1"/>
    <property type="molecule type" value="Genomic_DNA"/>
</dbReference>
<protein>
    <submittedName>
        <fullName evidence="1">Uncharacterized protein</fullName>
    </submittedName>
</protein>
<dbReference type="Proteomes" id="UP000886998">
    <property type="component" value="Unassembled WGS sequence"/>
</dbReference>
<gene>
    <name evidence="1" type="ORF">TNIN_433141</name>
</gene>
<keyword evidence="2" id="KW-1185">Reference proteome</keyword>
<reference evidence="1" key="1">
    <citation type="submission" date="2020-08" db="EMBL/GenBank/DDBJ databases">
        <title>Multicomponent nature underlies the extraordinary mechanical properties of spider dragline silk.</title>
        <authorList>
            <person name="Kono N."/>
            <person name="Nakamura H."/>
            <person name="Mori M."/>
            <person name="Yoshida Y."/>
            <person name="Ohtoshi R."/>
            <person name="Malay A.D."/>
            <person name="Moran D.A.P."/>
            <person name="Tomita M."/>
            <person name="Numata K."/>
            <person name="Arakawa K."/>
        </authorList>
    </citation>
    <scope>NUCLEOTIDE SEQUENCE</scope>
</reference>
<accession>A0A8X6YI74</accession>
<evidence type="ECO:0000313" key="1">
    <source>
        <dbReference type="EMBL" id="GFY72462.1"/>
    </source>
</evidence>
<sequence>MKHIDSTVDRGYSRTKLLERLGGVTWGITQDVLCIAYEIDRYMKNLDGLSELSEYGLEYPDDDVDLLPDCVSSIEDSDSVSEIRVG</sequence>
<name>A0A8X6YI74_9ARAC</name>
<dbReference type="AlphaFoldDB" id="A0A8X6YI74"/>
<organism evidence="1 2">
    <name type="scientific">Trichonephila inaurata madagascariensis</name>
    <dbReference type="NCBI Taxonomy" id="2747483"/>
    <lineage>
        <taxon>Eukaryota</taxon>
        <taxon>Metazoa</taxon>
        <taxon>Ecdysozoa</taxon>
        <taxon>Arthropoda</taxon>
        <taxon>Chelicerata</taxon>
        <taxon>Arachnida</taxon>
        <taxon>Araneae</taxon>
        <taxon>Araneomorphae</taxon>
        <taxon>Entelegynae</taxon>
        <taxon>Araneoidea</taxon>
        <taxon>Nephilidae</taxon>
        <taxon>Trichonephila</taxon>
        <taxon>Trichonephila inaurata</taxon>
    </lineage>
</organism>